<sequence length="420" mass="48127">MEVLEKVAVSVALLMVMSIGCHAVHNANPCPASFGGLCSCGMGYSPYDGFKEKKYTVNCTNTGFTNTSMLRDLPEKTEVLIFTGNSVPVLPFNVLNNTTQFDYLETIDMSNNHIRFIQGKTFHKVYNVKNLILDHNDLEITDKLERPRIFSNFENLERLHLTNAFSDKINASEYLLSLEDIFYESDLIYLKILHLEQNEIWSIGGNSKVFCQLQELEQVLLGDNRLIDFDFRIDCLHSLIYIDLERNMISRLSDQAMADLDDFMKSKPRLEIKLDDNPFVCDCRSKNFINWLNTTSVKVKNWENYKCVDGYPKSNIGKRLIEVHELGCPESSRRAKSGSKSSFHDDHFENDGHHHYFGYSSATIGAMAFMLIFTSSMLLAVAYFHRQKIKELVIPYWDFATRKIGYAGISNDETPQEVSV</sequence>
<evidence type="ECO:0000259" key="6">
    <source>
        <dbReference type="SMART" id="SM00082"/>
    </source>
</evidence>
<dbReference type="SUPFAM" id="SSF52058">
    <property type="entry name" value="L domain-like"/>
    <property type="match status" value="1"/>
</dbReference>
<reference evidence="7 8" key="1">
    <citation type="journal article" date="2024" name="BMC Genomics">
        <title>Genome assembly of redclaw crayfish (Cherax quadricarinatus) provides insights into its immune adaptation and hypoxia tolerance.</title>
        <authorList>
            <person name="Liu Z."/>
            <person name="Zheng J."/>
            <person name="Li H."/>
            <person name="Fang K."/>
            <person name="Wang S."/>
            <person name="He J."/>
            <person name="Zhou D."/>
            <person name="Weng S."/>
            <person name="Chi M."/>
            <person name="Gu Z."/>
            <person name="He J."/>
            <person name="Li F."/>
            <person name="Wang M."/>
        </authorList>
    </citation>
    <scope>NUCLEOTIDE SEQUENCE [LARGE SCALE GENOMIC DNA]</scope>
    <source>
        <strain evidence="7">ZL_2023a</strain>
    </source>
</reference>
<keyword evidence="4" id="KW-0472">Membrane</keyword>
<evidence type="ECO:0000256" key="5">
    <source>
        <dbReference type="SAM" id="SignalP"/>
    </source>
</evidence>
<dbReference type="AlphaFoldDB" id="A0AAW0WC25"/>
<dbReference type="SMART" id="SM00082">
    <property type="entry name" value="LRRCT"/>
    <property type="match status" value="1"/>
</dbReference>
<dbReference type="Gene3D" id="3.80.10.10">
    <property type="entry name" value="Ribonuclease Inhibitor"/>
    <property type="match status" value="1"/>
</dbReference>
<keyword evidence="4" id="KW-0812">Transmembrane</keyword>
<comment type="caution">
    <text evidence="7">The sequence shown here is derived from an EMBL/GenBank/DDBJ whole genome shotgun (WGS) entry which is preliminary data.</text>
</comment>
<evidence type="ECO:0000256" key="1">
    <source>
        <dbReference type="ARBA" id="ARBA00022614"/>
    </source>
</evidence>
<dbReference type="InterPro" id="IPR052286">
    <property type="entry name" value="Wnt_signaling_inhibitor"/>
</dbReference>
<dbReference type="PROSITE" id="PS51257">
    <property type="entry name" value="PROKAR_LIPOPROTEIN"/>
    <property type="match status" value="1"/>
</dbReference>
<protein>
    <recommendedName>
        <fullName evidence="6">LRRCT domain-containing protein</fullName>
    </recommendedName>
</protein>
<feature type="domain" description="LRRCT" evidence="6">
    <location>
        <begin position="277"/>
        <end position="329"/>
    </location>
</feature>
<gene>
    <name evidence="7" type="ORF">OTU49_008511</name>
</gene>
<keyword evidence="1" id="KW-0433">Leucine-rich repeat</keyword>
<dbReference type="GO" id="GO:0016020">
    <property type="term" value="C:membrane"/>
    <property type="evidence" value="ECO:0007669"/>
    <property type="project" value="TreeGrafter"/>
</dbReference>
<proteinExistence type="predicted"/>
<evidence type="ECO:0000256" key="3">
    <source>
        <dbReference type="ARBA" id="ARBA00022737"/>
    </source>
</evidence>
<keyword evidence="4" id="KW-1133">Transmembrane helix</keyword>
<organism evidence="7 8">
    <name type="scientific">Cherax quadricarinatus</name>
    <name type="common">Australian red claw crayfish</name>
    <dbReference type="NCBI Taxonomy" id="27406"/>
    <lineage>
        <taxon>Eukaryota</taxon>
        <taxon>Metazoa</taxon>
        <taxon>Ecdysozoa</taxon>
        <taxon>Arthropoda</taxon>
        <taxon>Crustacea</taxon>
        <taxon>Multicrustacea</taxon>
        <taxon>Malacostraca</taxon>
        <taxon>Eumalacostraca</taxon>
        <taxon>Eucarida</taxon>
        <taxon>Decapoda</taxon>
        <taxon>Pleocyemata</taxon>
        <taxon>Astacidea</taxon>
        <taxon>Parastacoidea</taxon>
        <taxon>Parastacidae</taxon>
        <taxon>Cherax</taxon>
    </lineage>
</organism>
<feature type="chain" id="PRO_5043833388" description="LRRCT domain-containing protein" evidence="5">
    <location>
        <begin position="24"/>
        <end position="420"/>
    </location>
</feature>
<name>A0AAW0WC25_CHEQU</name>
<dbReference type="Proteomes" id="UP001445076">
    <property type="component" value="Unassembled WGS sequence"/>
</dbReference>
<evidence type="ECO:0000313" key="7">
    <source>
        <dbReference type="EMBL" id="KAK8729508.1"/>
    </source>
</evidence>
<keyword evidence="8" id="KW-1185">Reference proteome</keyword>
<dbReference type="EMBL" id="JARKIK010000067">
    <property type="protein sequence ID" value="KAK8729508.1"/>
    <property type="molecule type" value="Genomic_DNA"/>
</dbReference>
<dbReference type="PANTHER" id="PTHR24364:SF18">
    <property type="entry name" value="LP06937P"/>
    <property type="match status" value="1"/>
</dbReference>
<evidence type="ECO:0000256" key="4">
    <source>
        <dbReference type="SAM" id="Phobius"/>
    </source>
</evidence>
<keyword evidence="2 5" id="KW-0732">Signal</keyword>
<evidence type="ECO:0000256" key="2">
    <source>
        <dbReference type="ARBA" id="ARBA00022729"/>
    </source>
</evidence>
<dbReference type="InterPro" id="IPR000483">
    <property type="entry name" value="Cys-rich_flank_reg_C"/>
</dbReference>
<accession>A0AAW0WC25</accession>
<keyword evidence="3" id="KW-0677">Repeat</keyword>
<evidence type="ECO:0000313" key="8">
    <source>
        <dbReference type="Proteomes" id="UP001445076"/>
    </source>
</evidence>
<dbReference type="InterPro" id="IPR032675">
    <property type="entry name" value="LRR_dom_sf"/>
</dbReference>
<feature type="signal peptide" evidence="5">
    <location>
        <begin position="1"/>
        <end position="23"/>
    </location>
</feature>
<dbReference type="PANTHER" id="PTHR24364">
    <property type="entry name" value="LP06937P"/>
    <property type="match status" value="1"/>
</dbReference>
<feature type="transmembrane region" description="Helical" evidence="4">
    <location>
        <begin position="356"/>
        <end position="384"/>
    </location>
</feature>